<sequence length="147" mass="15782">MRARPGARDFRDYARQSQSAAAPAGTCARAGAGTLILAFLAVPSLLVIALEDEEAARARRPSPLRRAASPSSSPASTSREPRRHVPRACARRDGGRRVGHAGRRQRRRATRRGDAPPQAALDVNAGLAKERQVRSTHARTAALHGVR</sequence>
<keyword evidence="2" id="KW-0472">Membrane</keyword>
<keyword evidence="2" id="KW-1133">Transmembrane helix</keyword>
<dbReference type="AlphaFoldDB" id="A0A6J4S8Z8"/>
<evidence type="ECO:0000313" key="3">
    <source>
        <dbReference type="EMBL" id="CAA9489272.1"/>
    </source>
</evidence>
<feature type="transmembrane region" description="Helical" evidence="2">
    <location>
        <begin position="30"/>
        <end position="50"/>
    </location>
</feature>
<reference evidence="3" key="1">
    <citation type="submission" date="2020-02" db="EMBL/GenBank/DDBJ databases">
        <authorList>
            <person name="Meier V. D."/>
        </authorList>
    </citation>
    <scope>NUCLEOTIDE SEQUENCE</scope>
    <source>
        <strain evidence="3">AVDCRST_MAG67</strain>
    </source>
</reference>
<gene>
    <name evidence="3" type="ORF">AVDCRST_MAG67-1243</name>
</gene>
<accession>A0A6J4S8Z8</accession>
<feature type="compositionally biased region" description="Basic residues" evidence="1">
    <location>
        <begin position="97"/>
        <end position="110"/>
    </location>
</feature>
<dbReference type="EMBL" id="CADCVQ010000059">
    <property type="protein sequence ID" value="CAA9489272.1"/>
    <property type="molecule type" value="Genomic_DNA"/>
</dbReference>
<evidence type="ECO:0000256" key="2">
    <source>
        <dbReference type="SAM" id="Phobius"/>
    </source>
</evidence>
<feature type="compositionally biased region" description="Low complexity" evidence="1">
    <location>
        <begin position="64"/>
        <end position="78"/>
    </location>
</feature>
<proteinExistence type="predicted"/>
<feature type="region of interest" description="Disordered" evidence="1">
    <location>
        <begin position="56"/>
        <end position="147"/>
    </location>
</feature>
<name>A0A6J4S8Z8_9ACTN</name>
<feature type="compositionally biased region" description="Basic and acidic residues" evidence="1">
    <location>
        <begin position="1"/>
        <end position="14"/>
    </location>
</feature>
<keyword evidence="2" id="KW-0812">Transmembrane</keyword>
<organism evidence="3">
    <name type="scientific">uncultured Solirubrobacteraceae bacterium</name>
    <dbReference type="NCBI Taxonomy" id="1162706"/>
    <lineage>
        <taxon>Bacteria</taxon>
        <taxon>Bacillati</taxon>
        <taxon>Actinomycetota</taxon>
        <taxon>Thermoleophilia</taxon>
        <taxon>Solirubrobacterales</taxon>
        <taxon>Solirubrobacteraceae</taxon>
        <taxon>environmental samples</taxon>
    </lineage>
</organism>
<feature type="region of interest" description="Disordered" evidence="1">
    <location>
        <begin position="1"/>
        <end position="25"/>
    </location>
</feature>
<protein>
    <submittedName>
        <fullName evidence="3">Uncharacterized protein</fullName>
    </submittedName>
</protein>
<evidence type="ECO:0000256" key="1">
    <source>
        <dbReference type="SAM" id="MobiDB-lite"/>
    </source>
</evidence>